<comment type="caution">
    <text evidence="2">The sequence shown here is derived from an EMBL/GenBank/DDBJ whole genome shotgun (WGS) entry which is preliminary data.</text>
</comment>
<keyword evidence="1" id="KW-0732">Signal</keyword>
<organism evidence="2 3">
    <name type="scientific">Triparma laevis f. longispina</name>
    <dbReference type="NCBI Taxonomy" id="1714387"/>
    <lineage>
        <taxon>Eukaryota</taxon>
        <taxon>Sar</taxon>
        <taxon>Stramenopiles</taxon>
        <taxon>Ochrophyta</taxon>
        <taxon>Bolidophyceae</taxon>
        <taxon>Parmales</taxon>
        <taxon>Triparmaceae</taxon>
        <taxon>Triparma</taxon>
    </lineage>
</organism>
<sequence>MHAICCLLIILSYSVLSTPLSLNPPSINITAIKVFHTLSPSPPDLTPVNSSHGLIVDFSPPPDCSNVCLIVDDNGVAGCMPYEATVVEGEGTSRLIVSYEDKVSSENYNPSYVTVVCGSSDFTQPTSSLTATSRPTPTLTHSDRLTIVLTLTLKDFSRATLLLTTLNKYTRSVPFSELIVVVPNSQQSVFEVVLFDLPYSKFSIRVVGEEELFEGSFNQSWNKYALQMAIKLKVSKIVTTEFYVTLDADVLVANNLVVSDFVDNDRRGNYVQEARSVHPRWWEGSKRILKIEEHSDLDDPTNGIGVTPAVMSTAGSMLVLGRMKQIHKLQLYEENWLSSFDTVWWSEYTMYRLTLNFFGVFEHLHSAFEGVKLSCFNVWWEGDLPWDPEPLFGRSGAAAQVCDDEVKDEVKDKCLFTVLQSTSGIEPSDIAKQLYDLKVI</sequence>
<keyword evidence="3" id="KW-1185">Reference proteome</keyword>
<dbReference type="AlphaFoldDB" id="A0A9W7ANA1"/>
<protein>
    <submittedName>
        <fullName evidence="2">Uncharacterized protein</fullName>
    </submittedName>
</protein>
<gene>
    <name evidence="2" type="ORF">TrLO_g3891</name>
</gene>
<reference evidence="3" key="1">
    <citation type="journal article" date="2023" name="Commun. Biol.">
        <title>Genome analysis of Parmales, the sister group of diatoms, reveals the evolutionary specialization of diatoms from phago-mixotrophs to photoautotrophs.</title>
        <authorList>
            <person name="Ban H."/>
            <person name="Sato S."/>
            <person name="Yoshikawa S."/>
            <person name="Yamada K."/>
            <person name="Nakamura Y."/>
            <person name="Ichinomiya M."/>
            <person name="Sato N."/>
            <person name="Blanc-Mathieu R."/>
            <person name="Endo H."/>
            <person name="Kuwata A."/>
            <person name="Ogata H."/>
        </authorList>
    </citation>
    <scope>NUCLEOTIDE SEQUENCE [LARGE SCALE GENOMIC DNA]</scope>
    <source>
        <strain evidence="3">NIES 3700</strain>
    </source>
</reference>
<dbReference type="EMBL" id="BRXW01000638">
    <property type="protein sequence ID" value="GMH71439.1"/>
    <property type="molecule type" value="Genomic_DNA"/>
</dbReference>
<accession>A0A9W7ANA1</accession>
<feature type="chain" id="PRO_5040939384" evidence="1">
    <location>
        <begin position="18"/>
        <end position="440"/>
    </location>
</feature>
<feature type="signal peptide" evidence="1">
    <location>
        <begin position="1"/>
        <end position="17"/>
    </location>
</feature>
<dbReference type="Pfam" id="PF20102">
    <property type="entry name" value="DUF6492"/>
    <property type="match status" value="1"/>
</dbReference>
<evidence type="ECO:0000256" key="1">
    <source>
        <dbReference type="SAM" id="SignalP"/>
    </source>
</evidence>
<proteinExistence type="predicted"/>
<dbReference type="OrthoDB" id="195004at2759"/>
<name>A0A9W7ANA1_9STRA</name>
<evidence type="ECO:0000313" key="2">
    <source>
        <dbReference type="EMBL" id="GMH71439.1"/>
    </source>
</evidence>
<dbReference type="Proteomes" id="UP001165122">
    <property type="component" value="Unassembled WGS sequence"/>
</dbReference>
<evidence type="ECO:0000313" key="3">
    <source>
        <dbReference type="Proteomes" id="UP001165122"/>
    </source>
</evidence>
<dbReference type="InterPro" id="IPR045499">
    <property type="entry name" value="DUF6492"/>
</dbReference>